<dbReference type="AlphaFoldDB" id="A0A4Q2DCR7"/>
<feature type="compositionally biased region" description="Polar residues" evidence="1">
    <location>
        <begin position="1"/>
        <end position="25"/>
    </location>
</feature>
<protein>
    <submittedName>
        <fullName evidence="2">Uncharacterized protein</fullName>
    </submittedName>
</protein>
<name>A0A4Q2DCR7_9AGAR</name>
<dbReference type="EMBL" id="SDEE01000414">
    <property type="protein sequence ID" value="RXW16661.1"/>
    <property type="molecule type" value="Genomic_DNA"/>
</dbReference>
<feature type="region of interest" description="Disordered" evidence="1">
    <location>
        <begin position="1"/>
        <end position="40"/>
    </location>
</feature>
<proteinExistence type="predicted"/>
<keyword evidence="3" id="KW-1185">Reference proteome</keyword>
<gene>
    <name evidence="2" type="ORF">EST38_g9192</name>
</gene>
<dbReference type="Proteomes" id="UP000290288">
    <property type="component" value="Unassembled WGS sequence"/>
</dbReference>
<evidence type="ECO:0000256" key="1">
    <source>
        <dbReference type="SAM" id="MobiDB-lite"/>
    </source>
</evidence>
<reference evidence="2 3" key="1">
    <citation type="submission" date="2019-01" db="EMBL/GenBank/DDBJ databases">
        <title>Draft genome sequence of Psathyrella aberdarensis IHI B618.</title>
        <authorList>
            <person name="Buettner E."/>
            <person name="Kellner H."/>
        </authorList>
    </citation>
    <scope>NUCLEOTIDE SEQUENCE [LARGE SCALE GENOMIC DNA]</scope>
    <source>
        <strain evidence="2 3">IHI B618</strain>
    </source>
</reference>
<sequence>MASSYQDTAQTEPSKETLTTESKATSAPADTKTDNGNAVTEPFVDKLKLANTQLDGSDKADTQFRGWTDKGQTQTTYPRRRIDSQAF</sequence>
<accession>A0A4Q2DCR7</accession>
<evidence type="ECO:0000313" key="2">
    <source>
        <dbReference type="EMBL" id="RXW16661.1"/>
    </source>
</evidence>
<evidence type="ECO:0000313" key="3">
    <source>
        <dbReference type="Proteomes" id="UP000290288"/>
    </source>
</evidence>
<feature type="region of interest" description="Disordered" evidence="1">
    <location>
        <begin position="53"/>
        <end position="87"/>
    </location>
</feature>
<organism evidence="2 3">
    <name type="scientific">Candolleomyces aberdarensis</name>
    <dbReference type="NCBI Taxonomy" id="2316362"/>
    <lineage>
        <taxon>Eukaryota</taxon>
        <taxon>Fungi</taxon>
        <taxon>Dikarya</taxon>
        <taxon>Basidiomycota</taxon>
        <taxon>Agaricomycotina</taxon>
        <taxon>Agaricomycetes</taxon>
        <taxon>Agaricomycetidae</taxon>
        <taxon>Agaricales</taxon>
        <taxon>Agaricineae</taxon>
        <taxon>Psathyrellaceae</taxon>
        <taxon>Candolleomyces</taxon>
    </lineage>
</organism>
<comment type="caution">
    <text evidence="2">The sequence shown here is derived from an EMBL/GenBank/DDBJ whole genome shotgun (WGS) entry which is preliminary data.</text>
</comment>